<feature type="non-terminal residue" evidence="4">
    <location>
        <position position="1"/>
    </location>
</feature>
<dbReference type="GeneID" id="17308639"/>
<dbReference type="RefSeq" id="XP_005838834.1">
    <property type="nucleotide sequence ID" value="XM_005838777.1"/>
</dbReference>
<evidence type="ECO:0000313" key="5">
    <source>
        <dbReference type="EnsemblProtists" id="EKX51854"/>
    </source>
</evidence>
<dbReference type="InterPro" id="IPR001487">
    <property type="entry name" value="Bromodomain"/>
</dbReference>
<dbReference type="STRING" id="905079.L1JU84"/>
<proteinExistence type="predicted"/>
<dbReference type="Gene3D" id="1.20.920.10">
    <property type="entry name" value="Bromodomain-like"/>
    <property type="match status" value="1"/>
</dbReference>
<evidence type="ECO:0000256" key="2">
    <source>
        <dbReference type="PROSITE-ProRule" id="PRU00035"/>
    </source>
</evidence>
<dbReference type="PANTHER" id="PTHR46136:SF19">
    <property type="entry name" value="TRANSCRIPTION FACTOR GTE12"/>
    <property type="match status" value="1"/>
</dbReference>
<dbReference type="PANTHER" id="PTHR46136">
    <property type="entry name" value="TRANSCRIPTION FACTOR GTE8"/>
    <property type="match status" value="1"/>
</dbReference>
<dbReference type="SMART" id="SM00297">
    <property type="entry name" value="BROMO"/>
    <property type="match status" value="1"/>
</dbReference>
<dbReference type="eggNOG" id="KOG1474">
    <property type="taxonomic scope" value="Eukaryota"/>
</dbReference>
<dbReference type="PROSITE" id="PS50014">
    <property type="entry name" value="BROMODOMAIN_2"/>
    <property type="match status" value="1"/>
</dbReference>
<accession>L1JU84</accession>
<reference evidence="6" key="2">
    <citation type="submission" date="2012-11" db="EMBL/GenBank/DDBJ databases">
        <authorList>
            <person name="Kuo A."/>
            <person name="Curtis B.A."/>
            <person name="Tanifuji G."/>
            <person name="Burki F."/>
            <person name="Gruber A."/>
            <person name="Irimia M."/>
            <person name="Maruyama S."/>
            <person name="Arias M.C."/>
            <person name="Ball S.G."/>
            <person name="Gile G.H."/>
            <person name="Hirakawa Y."/>
            <person name="Hopkins J.F."/>
            <person name="Rensing S.A."/>
            <person name="Schmutz J."/>
            <person name="Symeonidi A."/>
            <person name="Elias M."/>
            <person name="Eveleigh R.J."/>
            <person name="Herman E.K."/>
            <person name="Klute M.J."/>
            <person name="Nakayama T."/>
            <person name="Obornik M."/>
            <person name="Reyes-Prieto A."/>
            <person name="Armbrust E.V."/>
            <person name="Aves S.J."/>
            <person name="Beiko R.G."/>
            <person name="Coutinho P."/>
            <person name="Dacks J.B."/>
            <person name="Durnford D.G."/>
            <person name="Fast N.M."/>
            <person name="Green B.R."/>
            <person name="Grisdale C."/>
            <person name="Hempe F."/>
            <person name="Henrissat B."/>
            <person name="Hoppner M.P."/>
            <person name="Ishida K.-I."/>
            <person name="Kim E."/>
            <person name="Koreny L."/>
            <person name="Kroth P.G."/>
            <person name="Liu Y."/>
            <person name="Malik S.-B."/>
            <person name="Maier U.G."/>
            <person name="McRose D."/>
            <person name="Mock T."/>
            <person name="Neilson J.A."/>
            <person name="Onodera N.T."/>
            <person name="Poole A.M."/>
            <person name="Pritham E.J."/>
            <person name="Richards T.A."/>
            <person name="Rocap G."/>
            <person name="Roy S.W."/>
            <person name="Sarai C."/>
            <person name="Schaack S."/>
            <person name="Shirato S."/>
            <person name="Slamovits C.H."/>
            <person name="Spencer D.F."/>
            <person name="Suzuki S."/>
            <person name="Worden A.Z."/>
            <person name="Zauner S."/>
            <person name="Barry K."/>
            <person name="Bell C."/>
            <person name="Bharti A.K."/>
            <person name="Crow J.A."/>
            <person name="Grimwood J."/>
            <person name="Kramer R."/>
            <person name="Lindquist E."/>
            <person name="Lucas S."/>
            <person name="Salamov A."/>
            <person name="McFadden G.I."/>
            <person name="Lane C.E."/>
            <person name="Keeling P.J."/>
            <person name="Gray M.W."/>
            <person name="Grigoriev I.V."/>
            <person name="Archibald J.M."/>
        </authorList>
    </citation>
    <scope>NUCLEOTIDE SEQUENCE</scope>
    <source>
        <strain evidence="6">CCMP2712</strain>
    </source>
</reference>
<dbReference type="AlphaFoldDB" id="L1JU84"/>
<evidence type="ECO:0000313" key="6">
    <source>
        <dbReference type="Proteomes" id="UP000011087"/>
    </source>
</evidence>
<dbReference type="SUPFAM" id="SSF47370">
    <property type="entry name" value="Bromodomain"/>
    <property type="match status" value="1"/>
</dbReference>
<dbReference type="OMA" id="CKIAGDF"/>
<reference evidence="5" key="3">
    <citation type="submission" date="2015-06" db="UniProtKB">
        <authorList>
            <consortium name="EnsemblProtists"/>
        </authorList>
    </citation>
    <scope>IDENTIFICATION</scope>
</reference>
<protein>
    <recommendedName>
        <fullName evidence="3">Bromo domain-containing protein</fullName>
    </recommendedName>
</protein>
<dbReference type="HOGENOM" id="CLU_129458_4_1_1"/>
<dbReference type="OrthoDB" id="10260481at2759"/>
<feature type="non-terminal residue" evidence="4">
    <location>
        <position position="75"/>
    </location>
</feature>
<keyword evidence="1 2" id="KW-0103">Bromodomain</keyword>
<reference evidence="4 6" key="1">
    <citation type="journal article" date="2012" name="Nature">
        <title>Algal genomes reveal evolutionary mosaicism and the fate of nucleomorphs.</title>
        <authorList>
            <consortium name="DOE Joint Genome Institute"/>
            <person name="Curtis B.A."/>
            <person name="Tanifuji G."/>
            <person name="Burki F."/>
            <person name="Gruber A."/>
            <person name="Irimia M."/>
            <person name="Maruyama S."/>
            <person name="Arias M.C."/>
            <person name="Ball S.G."/>
            <person name="Gile G.H."/>
            <person name="Hirakawa Y."/>
            <person name="Hopkins J.F."/>
            <person name="Kuo A."/>
            <person name="Rensing S.A."/>
            <person name="Schmutz J."/>
            <person name="Symeonidi A."/>
            <person name="Elias M."/>
            <person name="Eveleigh R.J."/>
            <person name="Herman E.K."/>
            <person name="Klute M.J."/>
            <person name="Nakayama T."/>
            <person name="Obornik M."/>
            <person name="Reyes-Prieto A."/>
            <person name="Armbrust E.V."/>
            <person name="Aves S.J."/>
            <person name="Beiko R.G."/>
            <person name="Coutinho P."/>
            <person name="Dacks J.B."/>
            <person name="Durnford D.G."/>
            <person name="Fast N.M."/>
            <person name="Green B.R."/>
            <person name="Grisdale C.J."/>
            <person name="Hempel F."/>
            <person name="Henrissat B."/>
            <person name="Hoppner M.P."/>
            <person name="Ishida K."/>
            <person name="Kim E."/>
            <person name="Koreny L."/>
            <person name="Kroth P.G."/>
            <person name="Liu Y."/>
            <person name="Malik S.B."/>
            <person name="Maier U.G."/>
            <person name="McRose D."/>
            <person name="Mock T."/>
            <person name="Neilson J.A."/>
            <person name="Onodera N.T."/>
            <person name="Poole A.M."/>
            <person name="Pritham E.J."/>
            <person name="Richards T.A."/>
            <person name="Rocap G."/>
            <person name="Roy S.W."/>
            <person name="Sarai C."/>
            <person name="Schaack S."/>
            <person name="Shirato S."/>
            <person name="Slamovits C.H."/>
            <person name="Spencer D.F."/>
            <person name="Suzuki S."/>
            <person name="Worden A.Z."/>
            <person name="Zauner S."/>
            <person name="Barry K."/>
            <person name="Bell C."/>
            <person name="Bharti A.K."/>
            <person name="Crow J.A."/>
            <person name="Grimwood J."/>
            <person name="Kramer R."/>
            <person name="Lindquist E."/>
            <person name="Lucas S."/>
            <person name="Salamov A."/>
            <person name="McFadden G.I."/>
            <person name="Lane C.E."/>
            <person name="Keeling P.J."/>
            <person name="Gray M.W."/>
            <person name="Grigoriev I.V."/>
            <person name="Archibald J.M."/>
        </authorList>
    </citation>
    <scope>NUCLEOTIDE SEQUENCE</scope>
    <source>
        <strain evidence="4 6">CCMP2712</strain>
    </source>
</reference>
<organism evidence="4">
    <name type="scientific">Guillardia theta (strain CCMP2712)</name>
    <name type="common">Cryptophyte</name>
    <dbReference type="NCBI Taxonomy" id="905079"/>
    <lineage>
        <taxon>Eukaryota</taxon>
        <taxon>Cryptophyceae</taxon>
        <taxon>Pyrenomonadales</taxon>
        <taxon>Geminigeraceae</taxon>
        <taxon>Guillardia</taxon>
    </lineage>
</organism>
<evidence type="ECO:0000259" key="3">
    <source>
        <dbReference type="PROSITE" id="PS50014"/>
    </source>
</evidence>
<dbReference type="InterPro" id="IPR052442">
    <property type="entry name" value="Env_Response_Regulator"/>
</dbReference>
<feature type="domain" description="Bromo" evidence="3">
    <location>
        <begin position="1"/>
        <end position="65"/>
    </location>
</feature>
<name>L1JU84_GUITC</name>
<dbReference type="InterPro" id="IPR036427">
    <property type="entry name" value="Bromodomain-like_sf"/>
</dbReference>
<dbReference type="Proteomes" id="UP000011087">
    <property type="component" value="Unassembled WGS sequence"/>
</dbReference>
<dbReference type="KEGG" id="gtt:GUITHDRAFT_49703"/>
<dbReference type="Pfam" id="PF00439">
    <property type="entry name" value="Bromodomain"/>
    <property type="match status" value="1"/>
</dbReference>
<gene>
    <name evidence="4" type="ORF">GUITHDRAFT_49703</name>
</gene>
<dbReference type="EnsemblProtists" id="EKX51854">
    <property type="protein sequence ID" value="EKX51854"/>
    <property type="gene ID" value="GUITHDRAFT_49703"/>
</dbReference>
<dbReference type="PaxDb" id="55529-EKX51854"/>
<evidence type="ECO:0000313" key="4">
    <source>
        <dbReference type="EMBL" id="EKX51854.1"/>
    </source>
</evidence>
<keyword evidence="6" id="KW-1185">Reference proteome</keyword>
<sequence length="75" mass="8595">FNVPVDPVALNIPTYLDVIKNPMDLGTVLSKLENGFYERKEQWVADVKLVWENAMVFNPPGNDVHECARHMASYF</sequence>
<evidence type="ECO:0000256" key="1">
    <source>
        <dbReference type="ARBA" id="ARBA00023117"/>
    </source>
</evidence>
<dbReference type="EMBL" id="JH992974">
    <property type="protein sequence ID" value="EKX51854.1"/>
    <property type="molecule type" value="Genomic_DNA"/>
</dbReference>
<dbReference type="PRINTS" id="PR00503">
    <property type="entry name" value="BROMODOMAIN"/>
</dbReference>